<sequence length="58" mass="6271">MSSSSVALRISIPIPIPTITVAPSPAWLESSISKSAMEIIDKVSRISLAYPQSRRAFI</sequence>
<name>A0A0E9R5E0_ANGAN</name>
<dbReference type="AlphaFoldDB" id="A0A0E9R5E0"/>
<evidence type="ECO:0000313" key="1">
    <source>
        <dbReference type="EMBL" id="JAH23982.1"/>
    </source>
</evidence>
<reference evidence="1" key="2">
    <citation type="journal article" date="2015" name="Fish Shellfish Immunol.">
        <title>Early steps in the European eel (Anguilla anguilla)-Vibrio vulnificus interaction in the gills: Role of the RtxA13 toxin.</title>
        <authorList>
            <person name="Callol A."/>
            <person name="Pajuelo D."/>
            <person name="Ebbesson L."/>
            <person name="Teles M."/>
            <person name="MacKenzie S."/>
            <person name="Amaro C."/>
        </authorList>
    </citation>
    <scope>NUCLEOTIDE SEQUENCE</scope>
</reference>
<dbReference type="EMBL" id="GBXM01084595">
    <property type="protein sequence ID" value="JAH23982.1"/>
    <property type="molecule type" value="Transcribed_RNA"/>
</dbReference>
<protein>
    <submittedName>
        <fullName evidence="1">Uncharacterized protein</fullName>
    </submittedName>
</protein>
<accession>A0A0E9R5E0</accession>
<proteinExistence type="predicted"/>
<reference evidence="1" key="1">
    <citation type="submission" date="2014-11" db="EMBL/GenBank/DDBJ databases">
        <authorList>
            <person name="Amaro Gonzalez C."/>
        </authorList>
    </citation>
    <scope>NUCLEOTIDE SEQUENCE</scope>
</reference>
<organism evidence="1">
    <name type="scientific">Anguilla anguilla</name>
    <name type="common">European freshwater eel</name>
    <name type="synonym">Muraena anguilla</name>
    <dbReference type="NCBI Taxonomy" id="7936"/>
    <lineage>
        <taxon>Eukaryota</taxon>
        <taxon>Metazoa</taxon>
        <taxon>Chordata</taxon>
        <taxon>Craniata</taxon>
        <taxon>Vertebrata</taxon>
        <taxon>Euteleostomi</taxon>
        <taxon>Actinopterygii</taxon>
        <taxon>Neopterygii</taxon>
        <taxon>Teleostei</taxon>
        <taxon>Anguilliformes</taxon>
        <taxon>Anguillidae</taxon>
        <taxon>Anguilla</taxon>
    </lineage>
</organism>